<evidence type="ECO:0000313" key="1">
    <source>
        <dbReference type="EMBL" id="MBF4693972.1"/>
    </source>
</evidence>
<dbReference type="RefSeq" id="WP_194702209.1">
    <property type="nucleotide sequence ID" value="NZ_JADKNH010000007.1"/>
</dbReference>
<accession>A0ABR9ZU35</accession>
<keyword evidence="2" id="KW-1185">Reference proteome</keyword>
<comment type="caution">
    <text evidence="1">The sequence shown here is derived from an EMBL/GenBank/DDBJ whole genome shotgun (WGS) entry which is preliminary data.</text>
</comment>
<evidence type="ECO:0000313" key="2">
    <source>
        <dbReference type="Proteomes" id="UP000614200"/>
    </source>
</evidence>
<dbReference type="Proteomes" id="UP000614200">
    <property type="component" value="Unassembled WGS sequence"/>
</dbReference>
<reference evidence="1 2" key="1">
    <citation type="submission" date="2020-11" db="EMBL/GenBank/DDBJ databases">
        <title>Fusibacter basophilias sp. nov.</title>
        <authorList>
            <person name="Qiu D."/>
        </authorList>
    </citation>
    <scope>NUCLEOTIDE SEQUENCE [LARGE SCALE GENOMIC DNA]</scope>
    <source>
        <strain evidence="1 2">Q10-2</strain>
    </source>
</reference>
<organism evidence="1 2">
    <name type="scientific">Fusibacter ferrireducens</name>
    <dbReference type="NCBI Taxonomy" id="2785058"/>
    <lineage>
        <taxon>Bacteria</taxon>
        <taxon>Bacillati</taxon>
        <taxon>Bacillota</taxon>
        <taxon>Clostridia</taxon>
        <taxon>Eubacteriales</taxon>
        <taxon>Eubacteriales Family XII. Incertae Sedis</taxon>
        <taxon>Fusibacter</taxon>
    </lineage>
</organism>
<dbReference type="EMBL" id="JADKNH010000007">
    <property type="protein sequence ID" value="MBF4693972.1"/>
    <property type="molecule type" value="Genomic_DNA"/>
</dbReference>
<sequence>MLFNPYRYFIVPCNDQISIDYISGKYPIEKKEQLVIDYFSNLKIEIKEKIIYHNKSYWIYSIDAFDDRYQLLKICKEKEIELHEPKERDIEESNVPDFPYVNVLLDTKKQIFLIEHNYLIFEYTGICANIISLFLNEKARFYSYEVTLNPMLVEDDFWASVETFEKINELSMSLNSPNLFEGWLSTNDFLKAIKKKYNNTFSNISLKNKTESLCIEDKNKELKDAIKYIANGGGRWKMIGIKDQERFTFESEKHIQKIIGDDDIQEAFKNKDKKAIQVFGKIVDIIKE</sequence>
<gene>
    <name evidence="1" type="ORF">ISU02_12700</name>
</gene>
<proteinExistence type="predicted"/>
<protein>
    <submittedName>
        <fullName evidence="1">Uncharacterized protein</fullName>
    </submittedName>
</protein>
<name>A0ABR9ZU35_9FIRM</name>